<organism evidence="3 4">
    <name type="scientific">Setaria italica</name>
    <name type="common">Foxtail millet</name>
    <name type="synonym">Panicum italicum</name>
    <dbReference type="NCBI Taxonomy" id="4555"/>
    <lineage>
        <taxon>Eukaryota</taxon>
        <taxon>Viridiplantae</taxon>
        <taxon>Streptophyta</taxon>
        <taxon>Embryophyta</taxon>
        <taxon>Tracheophyta</taxon>
        <taxon>Spermatophyta</taxon>
        <taxon>Magnoliopsida</taxon>
        <taxon>Liliopsida</taxon>
        <taxon>Poales</taxon>
        <taxon>Poaceae</taxon>
        <taxon>PACMAD clade</taxon>
        <taxon>Panicoideae</taxon>
        <taxon>Panicodae</taxon>
        <taxon>Paniceae</taxon>
        <taxon>Cenchrinae</taxon>
        <taxon>Setaria</taxon>
    </lineage>
</organism>
<keyword evidence="4" id="KW-1185">Reference proteome</keyword>
<proteinExistence type="predicted"/>
<feature type="chain" id="PRO_5010127177" evidence="2">
    <location>
        <begin position="36"/>
        <end position="240"/>
    </location>
</feature>
<reference evidence="3" key="2">
    <citation type="submission" date="2018-08" db="UniProtKB">
        <authorList>
            <consortium name="EnsemblPlants"/>
        </authorList>
    </citation>
    <scope>IDENTIFICATION</scope>
    <source>
        <strain evidence="3">Yugu1</strain>
    </source>
</reference>
<dbReference type="EnsemblPlants" id="KQL31368">
    <property type="protein sequence ID" value="KQL31368"/>
    <property type="gene ID" value="SETIT_018224mg"/>
</dbReference>
<dbReference type="InParanoid" id="K3YVC8"/>
<dbReference type="Proteomes" id="UP000004995">
    <property type="component" value="Unassembled WGS sequence"/>
</dbReference>
<keyword evidence="1" id="KW-1133">Transmembrane helix</keyword>
<dbReference type="HOGENOM" id="CLU_1158073_0_0_1"/>
<evidence type="ECO:0000256" key="2">
    <source>
        <dbReference type="SAM" id="SignalP"/>
    </source>
</evidence>
<dbReference type="AlphaFoldDB" id="K3YVC8"/>
<dbReference type="Gramene" id="KQL31368">
    <property type="protein sequence ID" value="KQL31368"/>
    <property type="gene ID" value="SETIT_018224mg"/>
</dbReference>
<evidence type="ECO:0000313" key="4">
    <source>
        <dbReference type="Proteomes" id="UP000004995"/>
    </source>
</evidence>
<feature type="transmembrane region" description="Helical" evidence="1">
    <location>
        <begin position="123"/>
        <end position="145"/>
    </location>
</feature>
<dbReference type="ExpressionAtlas" id="K3YVC8">
    <property type="expression patterns" value="baseline"/>
</dbReference>
<dbReference type="EMBL" id="AGNK02000538">
    <property type="status" value="NOT_ANNOTATED_CDS"/>
    <property type="molecule type" value="Genomic_DNA"/>
</dbReference>
<name>K3YVC8_SETIT</name>
<protein>
    <submittedName>
        <fullName evidence="3">Uncharacterized protein</fullName>
    </submittedName>
</protein>
<feature type="signal peptide" evidence="2">
    <location>
        <begin position="1"/>
        <end position="35"/>
    </location>
</feature>
<evidence type="ECO:0000256" key="1">
    <source>
        <dbReference type="SAM" id="Phobius"/>
    </source>
</evidence>
<keyword evidence="2" id="KW-0732">Signal</keyword>
<keyword evidence="1" id="KW-0812">Transmembrane</keyword>
<keyword evidence="1" id="KW-0472">Membrane</keyword>
<sequence length="240" mass="26878">MRQELHYLQGSHKINWKIILVAFLQVVQLLPQACCLPLPELPVKQEVFLSLTLEQSAEEHCCITVTQPDFKDEPWSVLALTSFSDVDGGCSGFMGSDDGAVRRRLQLTALRTIASVKALCCRGRIVCSLFSFMYFLLFLCVITCIRPNPCYATHRTPADSCQDCRPYRAILSESAVLVFFISFGVTKKLSDYFEKVSSGSCICKQPFADTTNAIFSPAKSVSTFKFILNQIILTLNNNIY</sequence>
<accession>K3YVC8</accession>
<reference evidence="4" key="1">
    <citation type="journal article" date="2012" name="Nat. Biotechnol.">
        <title>Reference genome sequence of the model plant Setaria.</title>
        <authorList>
            <person name="Bennetzen J.L."/>
            <person name="Schmutz J."/>
            <person name="Wang H."/>
            <person name="Percifield R."/>
            <person name="Hawkins J."/>
            <person name="Pontaroli A.C."/>
            <person name="Estep M."/>
            <person name="Feng L."/>
            <person name="Vaughn J.N."/>
            <person name="Grimwood J."/>
            <person name="Jenkins J."/>
            <person name="Barry K."/>
            <person name="Lindquist E."/>
            <person name="Hellsten U."/>
            <person name="Deshpande S."/>
            <person name="Wang X."/>
            <person name="Wu X."/>
            <person name="Mitros T."/>
            <person name="Triplett J."/>
            <person name="Yang X."/>
            <person name="Ye C.Y."/>
            <person name="Mauro-Herrera M."/>
            <person name="Wang L."/>
            <person name="Li P."/>
            <person name="Sharma M."/>
            <person name="Sharma R."/>
            <person name="Ronald P.C."/>
            <person name="Panaud O."/>
            <person name="Kellogg E.A."/>
            <person name="Brutnell T.P."/>
            <person name="Doust A.N."/>
            <person name="Tuskan G.A."/>
            <person name="Rokhsar D."/>
            <person name="Devos K.M."/>
        </authorList>
    </citation>
    <scope>NUCLEOTIDE SEQUENCE [LARGE SCALE GENOMIC DNA]</scope>
    <source>
        <strain evidence="4">cv. Yugu1</strain>
    </source>
</reference>
<evidence type="ECO:0000313" key="3">
    <source>
        <dbReference type="EnsemblPlants" id="KQL31368"/>
    </source>
</evidence>